<accession>A0AAP8MFR8</accession>
<evidence type="ECO:0000256" key="4">
    <source>
        <dbReference type="ARBA" id="ARBA00023143"/>
    </source>
</evidence>
<dbReference type="EMBL" id="PKUR01000002">
    <property type="protein sequence ID" value="PLW86945.1"/>
    <property type="molecule type" value="Genomic_DNA"/>
</dbReference>
<keyword evidence="6" id="KW-0966">Cell projection</keyword>
<keyword evidence="6" id="KW-0969">Cilium</keyword>
<name>A0AAP8MFR8_9GAMM</name>
<evidence type="ECO:0000256" key="1">
    <source>
        <dbReference type="ARBA" id="ARBA00004117"/>
    </source>
</evidence>
<dbReference type="KEGG" id="hja:BST95_07440"/>
<protein>
    <recommendedName>
        <fullName evidence="3 5">Flagellar hook-basal body complex protein FliE</fullName>
    </recommendedName>
</protein>
<dbReference type="PRINTS" id="PR01006">
    <property type="entry name" value="FLGHOOKFLIE"/>
</dbReference>
<dbReference type="HAMAP" id="MF_00724">
    <property type="entry name" value="FliE"/>
    <property type="match status" value="1"/>
</dbReference>
<comment type="subcellular location">
    <subcellularLocation>
        <location evidence="1 5">Bacterial flagellum basal body</location>
    </subcellularLocation>
</comment>
<dbReference type="Proteomes" id="UP000235162">
    <property type="component" value="Unassembled WGS sequence"/>
</dbReference>
<dbReference type="NCBIfam" id="TIGR00205">
    <property type="entry name" value="fliE"/>
    <property type="match status" value="1"/>
</dbReference>
<dbReference type="GO" id="GO:0009425">
    <property type="term" value="C:bacterial-type flagellum basal body"/>
    <property type="evidence" value="ECO:0007669"/>
    <property type="project" value="UniProtKB-SubCell"/>
</dbReference>
<keyword evidence="4 5" id="KW-0975">Bacterial flagellum</keyword>
<gene>
    <name evidence="5" type="primary">fliE</name>
    <name evidence="6" type="ORF">C0029_06485</name>
</gene>
<dbReference type="PANTHER" id="PTHR34653:SF1">
    <property type="entry name" value="FLAGELLAR HOOK-BASAL BODY COMPLEX PROTEIN FLIE"/>
    <property type="match status" value="1"/>
</dbReference>
<evidence type="ECO:0000313" key="6">
    <source>
        <dbReference type="EMBL" id="PLW86945.1"/>
    </source>
</evidence>
<evidence type="ECO:0000256" key="5">
    <source>
        <dbReference type="HAMAP-Rule" id="MF_00724"/>
    </source>
</evidence>
<dbReference type="Pfam" id="PF02049">
    <property type="entry name" value="FliE"/>
    <property type="match status" value="1"/>
</dbReference>
<evidence type="ECO:0000256" key="2">
    <source>
        <dbReference type="ARBA" id="ARBA00009272"/>
    </source>
</evidence>
<comment type="caution">
    <text evidence="6">The sequence shown here is derived from an EMBL/GenBank/DDBJ whole genome shotgun (WGS) entry which is preliminary data.</text>
</comment>
<comment type="similarity">
    <text evidence="2 5">Belongs to the FliE family.</text>
</comment>
<organism evidence="6 7">
    <name type="scientific">Halioglobus japonicus</name>
    <dbReference type="NCBI Taxonomy" id="930805"/>
    <lineage>
        <taxon>Bacteria</taxon>
        <taxon>Pseudomonadati</taxon>
        <taxon>Pseudomonadota</taxon>
        <taxon>Gammaproteobacteria</taxon>
        <taxon>Cellvibrionales</taxon>
        <taxon>Halieaceae</taxon>
        <taxon>Halioglobus</taxon>
    </lineage>
</organism>
<keyword evidence="6" id="KW-0282">Flagellum</keyword>
<dbReference type="GO" id="GO:0005198">
    <property type="term" value="F:structural molecule activity"/>
    <property type="evidence" value="ECO:0007669"/>
    <property type="project" value="UniProtKB-UniRule"/>
</dbReference>
<keyword evidence="7" id="KW-1185">Reference proteome</keyword>
<evidence type="ECO:0000256" key="3">
    <source>
        <dbReference type="ARBA" id="ARBA00018024"/>
    </source>
</evidence>
<dbReference type="GO" id="GO:0071973">
    <property type="term" value="P:bacterial-type flagellum-dependent cell motility"/>
    <property type="evidence" value="ECO:0007669"/>
    <property type="project" value="InterPro"/>
</dbReference>
<dbReference type="AlphaFoldDB" id="A0AAP8MFR8"/>
<sequence length="111" mass="12203">MVTPPGAQKAMLYQMQQLSIEARHEPGEGHGVRHSVGEAGFADELHSSLLRINQLQSTAREQAMAFQAGDSGYSLNQVMVNSQKASLAFEAGVQLRNRLLTAYKEIMNMQV</sequence>
<proteinExistence type="inferred from homology"/>
<dbReference type="GO" id="GO:0003774">
    <property type="term" value="F:cytoskeletal motor activity"/>
    <property type="evidence" value="ECO:0007669"/>
    <property type="project" value="InterPro"/>
</dbReference>
<dbReference type="PANTHER" id="PTHR34653">
    <property type="match status" value="1"/>
</dbReference>
<evidence type="ECO:0000313" key="7">
    <source>
        <dbReference type="Proteomes" id="UP000235162"/>
    </source>
</evidence>
<dbReference type="InterPro" id="IPR001624">
    <property type="entry name" value="FliE"/>
</dbReference>
<reference evidence="6 7" key="1">
    <citation type="submission" date="2018-01" db="EMBL/GenBank/DDBJ databases">
        <title>The draft genome sequence of Halioglobus japonicus S1-36.</title>
        <authorList>
            <person name="Du Z.-J."/>
            <person name="Shi M.-J."/>
        </authorList>
    </citation>
    <scope>NUCLEOTIDE SEQUENCE [LARGE SCALE GENOMIC DNA]</scope>
    <source>
        <strain evidence="6 7">S1-36</strain>
    </source>
</reference>